<dbReference type="Gene3D" id="1.10.10.10">
    <property type="entry name" value="Winged helix-like DNA-binding domain superfamily/Winged helix DNA-binding domain"/>
    <property type="match status" value="1"/>
</dbReference>
<evidence type="ECO:0000313" key="7">
    <source>
        <dbReference type="Proteomes" id="UP001244341"/>
    </source>
</evidence>
<dbReference type="InterPro" id="IPR000717">
    <property type="entry name" value="PCI_dom"/>
</dbReference>
<evidence type="ECO:0000256" key="4">
    <source>
        <dbReference type="HAMAP-Rule" id="MF_03010"/>
    </source>
</evidence>
<protein>
    <recommendedName>
        <fullName evidence="4">Eukaryotic translation initiation factor 3 subunit K</fullName>
        <shortName evidence="4">eIF3k</shortName>
    </recommendedName>
    <alternativeName>
        <fullName evidence="4">eIF-3 p25</fullName>
    </alternativeName>
</protein>
<dbReference type="Proteomes" id="UP001244341">
    <property type="component" value="Chromosome 16b"/>
</dbReference>
<dbReference type="PANTHER" id="PTHR13022">
    <property type="entry name" value="EUKARYOTIC TRANSLATION INITIATION FACTOR 3 SUBUNIT 11"/>
    <property type="match status" value="1"/>
</dbReference>
<dbReference type="InterPro" id="IPR036390">
    <property type="entry name" value="WH_DNA-bd_sf"/>
</dbReference>
<evidence type="ECO:0000259" key="5">
    <source>
        <dbReference type="PROSITE" id="PS50250"/>
    </source>
</evidence>
<feature type="domain" description="PCI" evidence="5">
    <location>
        <begin position="31"/>
        <end position="195"/>
    </location>
</feature>
<dbReference type="InterPro" id="IPR016024">
    <property type="entry name" value="ARM-type_fold"/>
</dbReference>
<comment type="subunit">
    <text evidence="4">Component of the eukaryotic translation initiation factor 3 (eIF-3) complex.</text>
</comment>
<evidence type="ECO:0000256" key="3">
    <source>
        <dbReference type="ARBA" id="ARBA00022917"/>
    </source>
</evidence>
<dbReference type="HAMAP" id="MF_03010">
    <property type="entry name" value="eIF3k"/>
    <property type="match status" value="1"/>
</dbReference>
<evidence type="ECO:0000256" key="1">
    <source>
        <dbReference type="ARBA" id="ARBA00022490"/>
    </source>
</evidence>
<comment type="subcellular location">
    <subcellularLocation>
        <location evidence="4">Cytoplasm</location>
    </subcellularLocation>
</comment>
<dbReference type="Pfam" id="PF10075">
    <property type="entry name" value="CSN8_PSD8_EIF3K"/>
    <property type="match status" value="1"/>
</dbReference>
<dbReference type="SUPFAM" id="SSF46785">
    <property type="entry name" value="Winged helix' DNA-binding domain"/>
    <property type="match status" value="1"/>
</dbReference>
<dbReference type="InterPro" id="IPR036388">
    <property type="entry name" value="WH-like_DNA-bd_sf"/>
</dbReference>
<dbReference type="PROSITE" id="PS50250">
    <property type="entry name" value="PCI"/>
    <property type="match status" value="1"/>
</dbReference>
<dbReference type="InterPro" id="IPR016020">
    <property type="entry name" value="Transl_init_fac_sub12_N_euk"/>
</dbReference>
<evidence type="ECO:0000313" key="6">
    <source>
        <dbReference type="EMBL" id="WIA23415.1"/>
    </source>
</evidence>
<gene>
    <name evidence="6" type="ORF">OEZ85_000171</name>
</gene>
<accession>A0ABY8UQ76</accession>
<dbReference type="PANTHER" id="PTHR13022:SF0">
    <property type="entry name" value="EUKARYOTIC TRANSLATION INITIATION FACTOR 3 SUBUNIT K"/>
    <property type="match status" value="1"/>
</dbReference>
<comment type="similarity">
    <text evidence="4">Belongs to the eIF-3 subunit K family.</text>
</comment>
<dbReference type="InterPro" id="IPR009374">
    <property type="entry name" value="eIF3k"/>
</dbReference>
<evidence type="ECO:0000256" key="2">
    <source>
        <dbReference type="ARBA" id="ARBA00022540"/>
    </source>
</evidence>
<keyword evidence="2 4" id="KW-0396">Initiation factor</keyword>
<reference evidence="6 7" key="1">
    <citation type="submission" date="2023-05" db="EMBL/GenBank/DDBJ databases">
        <title>A 100% complete, gapless, phased diploid assembly of the Scenedesmus obliquus UTEX 3031 genome.</title>
        <authorList>
            <person name="Biondi T.C."/>
            <person name="Hanschen E.R."/>
            <person name="Kwon T."/>
            <person name="Eng W."/>
            <person name="Kruse C.P.S."/>
            <person name="Koehler S.I."/>
            <person name="Kunde Y."/>
            <person name="Gleasner C.D."/>
            <person name="You Mak K.T."/>
            <person name="Polle J."/>
            <person name="Hovde B.T."/>
            <person name="Starkenburg S.R."/>
        </authorList>
    </citation>
    <scope>NUCLEOTIDE SEQUENCE [LARGE SCALE GENOMIC DNA]</scope>
    <source>
        <strain evidence="6 7">DOE0152z</strain>
    </source>
</reference>
<keyword evidence="7" id="KW-1185">Reference proteome</keyword>
<keyword evidence="3 4" id="KW-0648">Protein biosynthesis</keyword>
<comment type="function">
    <text evidence="4">Component of the eukaryotic translation initiation factor 3 (eIF-3) complex, which is involved in protein synthesis of a specialized repertoire of mRNAs and, together with other initiation factors, stimulates binding of mRNA and methionyl-tRNAi to the 40S ribosome. The eIF-3 complex specifically targets and initiates translation of a subset of mRNAs involved in cell proliferation.</text>
</comment>
<dbReference type="Gene3D" id="1.25.40.250">
    <property type="entry name" value="ARM repeat, domain 1"/>
    <property type="match status" value="1"/>
</dbReference>
<keyword evidence="1 4" id="KW-0963">Cytoplasm</keyword>
<dbReference type="InterPro" id="IPR033464">
    <property type="entry name" value="CSN8_PSD8_EIF3K"/>
</dbReference>
<sequence length="212" mass="23541">MEVRGVDRYQPEKLAVLERNLEEQITGTAKYSLDVATAVFRLYQLQPSVARKELIARALLKALSQMPQQDYRILIHLLPERLVAEEPVSSVVLLAQHLEACNLQDFWAATGSCKDTISKVPGFQDAIRNYVLHSLSITFQRVSLRVLGDWLKLDSSALQQLLADKAKAGWKVQGEVVCLPLNAFNTAVQKRKADLISFEAVAPVVKSSVATA</sequence>
<proteinExistence type="inferred from homology"/>
<dbReference type="EMBL" id="CP126223">
    <property type="protein sequence ID" value="WIA23415.1"/>
    <property type="molecule type" value="Genomic_DNA"/>
</dbReference>
<dbReference type="SUPFAM" id="SSF48371">
    <property type="entry name" value="ARM repeat"/>
    <property type="match status" value="1"/>
</dbReference>
<organism evidence="6 7">
    <name type="scientific">Tetradesmus obliquus</name>
    <name type="common">Green alga</name>
    <name type="synonym">Acutodesmus obliquus</name>
    <dbReference type="NCBI Taxonomy" id="3088"/>
    <lineage>
        <taxon>Eukaryota</taxon>
        <taxon>Viridiplantae</taxon>
        <taxon>Chlorophyta</taxon>
        <taxon>core chlorophytes</taxon>
        <taxon>Chlorophyceae</taxon>
        <taxon>CS clade</taxon>
        <taxon>Sphaeropleales</taxon>
        <taxon>Scenedesmaceae</taxon>
        <taxon>Tetradesmus</taxon>
    </lineage>
</organism>
<name>A0ABY8UQ76_TETOB</name>